<protein>
    <recommendedName>
        <fullName evidence="3">DUF3782 domain-containing protein</fullName>
    </recommendedName>
</protein>
<dbReference type="AlphaFoldDB" id="A0A7C4NZQ6"/>
<reference evidence="2" key="1">
    <citation type="journal article" date="2020" name="mSystems">
        <title>Genome- and Community-Level Interaction Insights into Carbon Utilization and Element Cycling Functions of Hydrothermarchaeota in Hydrothermal Sediment.</title>
        <authorList>
            <person name="Zhou Z."/>
            <person name="Liu Y."/>
            <person name="Xu W."/>
            <person name="Pan J."/>
            <person name="Luo Z.H."/>
            <person name="Li M."/>
        </authorList>
    </citation>
    <scope>NUCLEOTIDE SEQUENCE [LARGE SCALE GENOMIC DNA]</scope>
    <source>
        <strain evidence="2">SpSt-6</strain>
    </source>
</reference>
<evidence type="ECO:0000256" key="1">
    <source>
        <dbReference type="SAM" id="Coils"/>
    </source>
</evidence>
<accession>A0A7C4NZQ6</accession>
<evidence type="ECO:0008006" key="3">
    <source>
        <dbReference type="Google" id="ProtNLM"/>
    </source>
</evidence>
<dbReference type="EMBL" id="DSZN01000059">
    <property type="protein sequence ID" value="HGQ85387.1"/>
    <property type="molecule type" value="Genomic_DNA"/>
</dbReference>
<sequence>MQSLNKEKENLEKEMEKKPILTFADIIRALKEHPEWLEELRKIILTTELIELPKKFEEMLVRMEKLEKKVDKIEKDVEILKQDVAVLKQDVAMLKQDVAVLKQDVAMLKQDVAVLKQDVEILKQDVAYLKGEFGRFKGKEFERTIRERYYAYFGRLLRKSKLIPFEEIIPFLETAEEEKIITEDQKVSALQLDLLIKGEIKKVKKEVYLAVEVSYSLQEDDIERAIERAGILAYVLKGEVIPTIVAVEIKEEIQKSAENKGIFVIKADF</sequence>
<evidence type="ECO:0000313" key="2">
    <source>
        <dbReference type="EMBL" id="HGQ85387.1"/>
    </source>
</evidence>
<comment type="caution">
    <text evidence="2">The sequence shown here is derived from an EMBL/GenBank/DDBJ whole genome shotgun (WGS) entry which is preliminary data.</text>
</comment>
<gene>
    <name evidence="2" type="ORF">ENT66_03245</name>
</gene>
<name>A0A7C4NZQ6_9BACT</name>
<proteinExistence type="predicted"/>
<feature type="coiled-coil region" evidence="1">
    <location>
        <begin position="56"/>
        <end position="125"/>
    </location>
</feature>
<dbReference type="Gene3D" id="1.20.5.190">
    <property type="match status" value="1"/>
</dbReference>
<keyword evidence="1" id="KW-0175">Coiled coil</keyword>
<dbReference type="Gene3D" id="1.20.5.170">
    <property type="match status" value="1"/>
</dbReference>
<organism evidence="2">
    <name type="scientific">Thermodesulfobacterium geofontis</name>
    <dbReference type="NCBI Taxonomy" id="1295609"/>
    <lineage>
        <taxon>Bacteria</taxon>
        <taxon>Pseudomonadati</taxon>
        <taxon>Thermodesulfobacteriota</taxon>
        <taxon>Thermodesulfobacteria</taxon>
        <taxon>Thermodesulfobacteriales</taxon>
        <taxon>Thermodesulfobacteriaceae</taxon>
        <taxon>Thermodesulfobacterium</taxon>
    </lineage>
</organism>